<protein>
    <submittedName>
        <fullName evidence="11">Beta-ketoacyl synthase N-terminal-like domain-containing protein</fullName>
    </submittedName>
</protein>
<dbReference type="AlphaFoldDB" id="A0AAE9PTZ0"/>
<dbReference type="GO" id="GO:0004312">
    <property type="term" value="F:fatty acid synthase activity"/>
    <property type="evidence" value="ECO:0007669"/>
    <property type="project" value="TreeGrafter"/>
</dbReference>
<dbReference type="SUPFAM" id="SSF47336">
    <property type="entry name" value="ACP-like"/>
    <property type="match status" value="1"/>
</dbReference>
<evidence type="ECO:0000256" key="1">
    <source>
        <dbReference type="ARBA" id="ARBA00004496"/>
    </source>
</evidence>
<feature type="compositionally biased region" description="Polar residues" evidence="8">
    <location>
        <begin position="119"/>
        <end position="137"/>
    </location>
</feature>
<reference evidence="11" key="1">
    <citation type="submission" date="2022-11" db="EMBL/GenBank/DDBJ databases">
        <authorList>
            <person name="Vasilchenko N.G."/>
            <person name="Prazdnova E.V."/>
            <person name="Gorovtsov A.V."/>
            <person name="Chistyakov V.A."/>
            <person name="Pak M.L."/>
        </authorList>
    </citation>
    <scope>NUCLEOTIDE SEQUENCE</scope>
    <source>
        <strain evidence="11">R 4.5</strain>
    </source>
</reference>
<dbReference type="InterPro" id="IPR045851">
    <property type="entry name" value="AMP-bd_C_sf"/>
</dbReference>
<dbReference type="InterPro" id="IPR054514">
    <property type="entry name" value="RhiE-like_linker"/>
</dbReference>
<dbReference type="Gene3D" id="3.30.300.30">
    <property type="match status" value="1"/>
</dbReference>
<dbReference type="Gene3D" id="1.10.1200.10">
    <property type="entry name" value="ACP-like"/>
    <property type="match status" value="1"/>
</dbReference>
<evidence type="ECO:0000256" key="4">
    <source>
        <dbReference type="ARBA" id="ARBA00022490"/>
    </source>
</evidence>
<dbReference type="InterPro" id="IPR020841">
    <property type="entry name" value="PKS_Beta-ketoAc_synthase_dom"/>
</dbReference>
<organism evidence="11">
    <name type="scientific">Paenibacillus polymyxa</name>
    <name type="common">Bacillus polymyxa</name>
    <dbReference type="NCBI Taxonomy" id="1406"/>
    <lineage>
        <taxon>Bacteria</taxon>
        <taxon>Bacillati</taxon>
        <taxon>Bacillota</taxon>
        <taxon>Bacilli</taxon>
        <taxon>Bacillales</taxon>
        <taxon>Paenibacillaceae</taxon>
        <taxon>Paenibacillus</taxon>
    </lineage>
</organism>
<dbReference type="Pfam" id="PF22336">
    <property type="entry name" value="RhiE-like_linker"/>
    <property type="match status" value="1"/>
</dbReference>
<dbReference type="SMART" id="SM00825">
    <property type="entry name" value="PKS_KS"/>
    <property type="match status" value="1"/>
</dbReference>
<dbReference type="Pfam" id="PF02801">
    <property type="entry name" value="Ketoacyl-synt_C"/>
    <property type="match status" value="1"/>
</dbReference>
<keyword evidence="7" id="KW-0677">Repeat</keyword>
<dbReference type="SMART" id="SM00823">
    <property type="entry name" value="PKS_PP"/>
    <property type="match status" value="1"/>
</dbReference>
<evidence type="ECO:0000256" key="3">
    <source>
        <dbReference type="ARBA" id="ARBA00022450"/>
    </source>
</evidence>
<name>A0AAE9PTZ0_PAEPO</name>
<keyword evidence="3" id="KW-0596">Phosphopantetheine</keyword>
<dbReference type="SUPFAM" id="SSF56801">
    <property type="entry name" value="Acetyl-CoA synthetase-like"/>
    <property type="match status" value="1"/>
</dbReference>
<evidence type="ECO:0000256" key="6">
    <source>
        <dbReference type="ARBA" id="ARBA00022679"/>
    </source>
</evidence>
<keyword evidence="4" id="KW-0963">Cytoplasm</keyword>
<dbReference type="GO" id="GO:0031177">
    <property type="term" value="F:phosphopantetheine binding"/>
    <property type="evidence" value="ECO:0007669"/>
    <property type="project" value="InterPro"/>
</dbReference>
<dbReference type="InterPro" id="IPR014030">
    <property type="entry name" value="Ketoacyl_synth_N"/>
</dbReference>
<dbReference type="PROSITE" id="PS50075">
    <property type="entry name" value="CARRIER"/>
    <property type="match status" value="1"/>
</dbReference>
<dbReference type="SUPFAM" id="SSF53901">
    <property type="entry name" value="Thiolase-like"/>
    <property type="match status" value="1"/>
</dbReference>
<dbReference type="InterPro" id="IPR020806">
    <property type="entry name" value="PKS_PP-bd"/>
</dbReference>
<keyword evidence="6" id="KW-0808">Transferase</keyword>
<dbReference type="InterPro" id="IPR009081">
    <property type="entry name" value="PP-bd_ACP"/>
</dbReference>
<dbReference type="InterPro" id="IPR014031">
    <property type="entry name" value="Ketoacyl_synth_C"/>
</dbReference>
<evidence type="ECO:0000256" key="8">
    <source>
        <dbReference type="SAM" id="MobiDB-lite"/>
    </source>
</evidence>
<dbReference type="InterPro" id="IPR016039">
    <property type="entry name" value="Thiolase-like"/>
</dbReference>
<dbReference type="PANTHER" id="PTHR43775:SF37">
    <property type="entry name" value="SI:DKEY-61P9.11"/>
    <property type="match status" value="1"/>
</dbReference>
<sequence>MIPAFFIELDKLPLIPNGKIDRKELMNRRIELATTRKIHLPQSDVEHQVLTVWKKLLNFDDLSTDDAFFDVGGNSFSAAEMIGRVKELLECDISVTALFKYPTVKELSAYITETRSENVDSQTEQSHTPEQTDTAENTALPKMDSGEDDLKPPYPDYFEDSLAIIGISCHFPGAKNHAEFWSNLRAGVESVRFFSEEELVGLGLEKEIVGNRGYVPGRCTIEGKEYFDPEFFSISQKNAEFMDPQMKLLLQHSWKAVEDAGYISKEIPDTSVFMSASSSFYQAFIPNLASQSPNVLKNADEYVTWILAQGGTIPTMISHKLGFKGPSLFVHSNCSSSLVGLRLASQSLLSGEAKYALVGASTIFPFTSLGYVHQHGLNFSSDGHIKAFDESADGMIGGEGVGVVLLKKAPDAVRDGDHIYALLRGVGVNNDGTDKLGFYAPSVKGQAEVIQKTIESTRIHPESISYIETHGTGTKLGDPVEFAALNETYRQYTTKKQFCGIGSVKTNIGHLDTAAGLAGCIKVALSLYHNEIPPSLNYEKPNSDIHLPDSPFYVVDRLQKWEKASSPHRAALSSFGIGGTNAHAIFEQFVANAESERFKDHSVNEDTIYLIPLSARHHHRLKVYAQELSDFLIASEDINLSDVSFTLQTGRMAMKNRVAFIVKNTSELVQKLQSFTNEQAHIENCWRRKQSVKRFSAII</sequence>
<evidence type="ECO:0000256" key="5">
    <source>
        <dbReference type="ARBA" id="ARBA00022553"/>
    </source>
</evidence>
<proteinExistence type="predicted"/>
<dbReference type="PROSITE" id="PS52004">
    <property type="entry name" value="KS3_2"/>
    <property type="match status" value="1"/>
</dbReference>
<feature type="domain" description="Carrier" evidence="9">
    <location>
        <begin position="40"/>
        <end position="115"/>
    </location>
</feature>
<gene>
    <name evidence="11" type="ORF">MF626_06835</name>
</gene>
<comment type="pathway">
    <text evidence="2">Antibiotic biosynthesis.</text>
</comment>
<accession>A0AAE9PTZ0</accession>
<dbReference type="GO" id="GO:0006633">
    <property type="term" value="P:fatty acid biosynthetic process"/>
    <property type="evidence" value="ECO:0007669"/>
    <property type="project" value="TreeGrafter"/>
</dbReference>
<feature type="region of interest" description="Disordered" evidence="8">
    <location>
        <begin position="115"/>
        <end position="150"/>
    </location>
</feature>
<dbReference type="CDD" id="cd00833">
    <property type="entry name" value="PKS"/>
    <property type="match status" value="1"/>
</dbReference>
<dbReference type="Pfam" id="PF00550">
    <property type="entry name" value="PP-binding"/>
    <property type="match status" value="1"/>
</dbReference>
<dbReference type="EMBL" id="CP097770">
    <property type="protein sequence ID" value="UZP76222.1"/>
    <property type="molecule type" value="Genomic_DNA"/>
</dbReference>
<evidence type="ECO:0000259" key="9">
    <source>
        <dbReference type="PROSITE" id="PS50075"/>
    </source>
</evidence>
<evidence type="ECO:0000256" key="7">
    <source>
        <dbReference type="ARBA" id="ARBA00022737"/>
    </source>
</evidence>
<dbReference type="GO" id="GO:0005737">
    <property type="term" value="C:cytoplasm"/>
    <property type="evidence" value="ECO:0007669"/>
    <property type="project" value="UniProtKB-SubCell"/>
</dbReference>
<keyword evidence="5" id="KW-0597">Phosphoprotein</keyword>
<dbReference type="Pfam" id="PF00109">
    <property type="entry name" value="ketoacyl-synt"/>
    <property type="match status" value="1"/>
</dbReference>
<dbReference type="GO" id="GO:0071770">
    <property type="term" value="P:DIM/DIP cell wall layer assembly"/>
    <property type="evidence" value="ECO:0007669"/>
    <property type="project" value="TreeGrafter"/>
</dbReference>
<evidence type="ECO:0000313" key="11">
    <source>
        <dbReference type="EMBL" id="UZP76222.1"/>
    </source>
</evidence>
<feature type="domain" description="Ketosynthase family 3 (KS3)" evidence="10">
    <location>
        <begin position="159"/>
        <end position="588"/>
    </location>
</feature>
<dbReference type="PANTHER" id="PTHR43775">
    <property type="entry name" value="FATTY ACID SYNTHASE"/>
    <property type="match status" value="1"/>
</dbReference>
<evidence type="ECO:0000256" key="2">
    <source>
        <dbReference type="ARBA" id="ARBA00004792"/>
    </source>
</evidence>
<dbReference type="Gene3D" id="1.10.1240.100">
    <property type="match status" value="1"/>
</dbReference>
<evidence type="ECO:0000259" key="10">
    <source>
        <dbReference type="PROSITE" id="PS52004"/>
    </source>
</evidence>
<dbReference type="InterPro" id="IPR036736">
    <property type="entry name" value="ACP-like_sf"/>
</dbReference>
<dbReference type="InterPro" id="IPR050091">
    <property type="entry name" value="PKS_NRPS_Biosynth_Enz"/>
</dbReference>
<dbReference type="GO" id="GO:0005886">
    <property type="term" value="C:plasma membrane"/>
    <property type="evidence" value="ECO:0007669"/>
    <property type="project" value="TreeGrafter"/>
</dbReference>
<dbReference type="Gene3D" id="3.40.47.10">
    <property type="match status" value="1"/>
</dbReference>
<comment type="subcellular location">
    <subcellularLocation>
        <location evidence="1">Cytoplasm</location>
    </subcellularLocation>
</comment>